<evidence type="ECO:0000256" key="1">
    <source>
        <dbReference type="ARBA" id="ARBA00004137"/>
    </source>
</evidence>
<dbReference type="SUPFAM" id="SSF50729">
    <property type="entry name" value="PH domain-like"/>
    <property type="match status" value="1"/>
</dbReference>
<keyword evidence="7" id="KW-0496">Mitochondrion</keyword>
<dbReference type="PANTHER" id="PTHR31606">
    <property type="entry name" value="WW DOMAIN BINDING PROTEIN 2, ISOFORM E"/>
    <property type="match status" value="1"/>
</dbReference>
<dbReference type="KEGG" id="cfj:CFIO01_11864"/>
<keyword evidence="4" id="KW-0679">Respiratory chain</keyword>
<dbReference type="Gene3D" id="1.10.287.20">
    <property type="entry name" value="Ubiquinol-cytochrome C reductase hinge domain"/>
    <property type="match status" value="1"/>
</dbReference>
<gene>
    <name evidence="13" type="ORF">CFIO01_11864</name>
</gene>
<keyword evidence="14" id="KW-1185">Reference proteome</keyword>
<dbReference type="InterPro" id="IPR044852">
    <property type="entry name" value="WBP2-like"/>
</dbReference>
<feature type="region of interest" description="Disordered" evidence="11">
    <location>
        <begin position="1"/>
        <end position="36"/>
    </location>
</feature>
<dbReference type="OrthoDB" id="1259151at2759"/>
<dbReference type="SUPFAM" id="SSF81531">
    <property type="entry name" value="Non-heme 11 kDa protein of cytochrome bc1 complex (Ubiquinol-cytochrome c reductase)"/>
    <property type="match status" value="1"/>
</dbReference>
<dbReference type="PANTHER" id="PTHR31606:SF1">
    <property type="entry name" value="WW DOMAIN BINDING PROTEIN 2, ISOFORM E"/>
    <property type="match status" value="1"/>
</dbReference>
<dbReference type="HOGENOM" id="CLU_557774_0_0_1"/>
<feature type="compositionally biased region" description="Polar residues" evidence="11">
    <location>
        <begin position="327"/>
        <end position="351"/>
    </location>
</feature>
<evidence type="ECO:0000256" key="4">
    <source>
        <dbReference type="ARBA" id="ARBA00022660"/>
    </source>
</evidence>
<dbReference type="Proteomes" id="UP000020467">
    <property type="component" value="Unassembled WGS sequence"/>
</dbReference>
<dbReference type="GO" id="GO:0005634">
    <property type="term" value="C:nucleus"/>
    <property type="evidence" value="ECO:0007669"/>
    <property type="project" value="TreeGrafter"/>
</dbReference>
<evidence type="ECO:0000256" key="6">
    <source>
        <dbReference type="ARBA" id="ARBA00022982"/>
    </source>
</evidence>
<evidence type="ECO:0000256" key="3">
    <source>
        <dbReference type="ARBA" id="ARBA00022448"/>
    </source>
</evidence>
<dbReference type="eggNOG" id="KOG3294">
    <property type="taxonomic scope" value="Eukaryota"/>
</dbReference>
<feature type="region of interest" description="Disordered" evidence="11">
    <location>
        <begin position="376"/>
        <end position="442"/>
    </location>
</feature>
<dbReference type="FunFam" id="1.10.287.20:FF:000003">
    <property type="entry name" value="Cytochrome b-c1 complex subunit 6"/>
    <property type="match status" value="1"/>
</dbReference>
<evidence type="ECO:0000256" key="7">
    <source>
        <dbReference type="ARBA" id="ARBA00023128"/>
    </source>
</evidence>
<feature type="region of interest" description="Disordered" evidence="11">
    <location>
        <begin position="313"/>
        <end position="351"/>
    </location>
</feature>
<dbReference type="GO" id="GO:0005743">
    <property type="term" value="C:mitochondrial inner membrane"/>
    <property type="evidence" value="ECO:0007669"/>
    <property type="project" value="UniProtKB-SubCell"/>
</dbReference>
<evidence type="ECO:0000313" key="14">
    <source>
        <dbReference type="Proteomes" id="UP000020467"/>
    </source>
</evidence>
<feature type="domain" description="Ubiquinol-cytochrome C reductase hinge" evidence="12">
    <location>
        <begin position="422"/>
        <end position="489"/>
    </location>
</feature>
<feature type="compositionally biased region" description="Basic residues" evidence="11">
    <location>
        <begin position="11"/>
        <end position="23"/>
    </location>
</feature>
<sequence>MSLIGSPATPKPKKKKTKKKKHVSAAAAPAPVPANPTAATPLLTLPYLTSPHKFSTPADADADAALAAAQNATPFSPSHKVPPLCLCLYQDPPHHNPDLRSFSASPAATDHAHSHATLNSLRRTGKLCAAAARRFVQNVNKYLQEQHALTIARTVQRERQLAQARLDSDHGDSWVMITQTGDINPLPHEHIRHRSNAKVSLELSVPKALQQGRTPFARKSDNGTAYITTQRVIYIPAKPTAEFKSFHAPILNCADSYVGSPFFGAWFWSATVVPVSGGGVPADIPRVEVKMSFKEGGHSEFRQRFEELKERLEHNTQFSFPRRSAESSRLPTPNQPLSTTSRQANSRAARTSATMGFWDTITDLAEAAMPWATVEAEAPAAEEKEEETAEEESKEEPEAEEEEAEEEEEEEEEEEDEEETVDPKEQLEKDCEESKACAPAKHHYDECVERVTAAADSEEGAKEDCVEEFFHLAHCATQCAAPKLWAKLK</sequence>
<dbReference type="GO" id="GO:0031490">
    <property type="term" value="F:chromatin DNA binding"/>
    <property type="evidence" value="ECO:0007669"/>
    <property type="project" value="TreeGrafter"/>
</dbReference>
<evidence type="ECO:0000256" key="5">
    <source>
        <dbReference type="ARBA" id="ARBA00022792"/>
    </source>
</evidence>
<protein>
    <recommendedName>
        <fullName evidence="9">Cytochrome b-c1 complex subunit 6, mitochondrial</fullName>
    </recommendedName>
    <alternativeName>
        <fullName evidence="10">Complex III subunit 6</fullName>
    </alternativeName>
</protein>
<evidence type="ECO:0000259" key="12">
    <source>
        <dbReference type="Pfam" id="PF02320"/>
    </source>
</evidence>
<accession>A0A010RBQ5</accession>
<evidence type="ECO:0000256" key="9">
    <source>
        <dbReference type="ARBA" id="ARBA00044155"/>
    </source>
</evidence>
<evidence type="ECO:0000313" key="13">
    <source>
        <dbReference type="EMBL" id="EXF86105.1"/>
    </source>
</evidence>
<feature type="compositionally biased region" description="Low complexity" evidence="11">
    <location>
        <begin position="24"/>
        <end position="36"/>
    </location>
</feature>
<dbReference type="CDD" id="cd13214">
    <property type="entry name" value="PH-GRAM_WBP2"/>
    <property type="match status" value="1"/>
</dbReference>
<feature type="compositionally biased region" description="Basic and acidic residues" evidence="11">
    <location>
        <begin position="421"/>
        <end position="435"/>
    </location>
</feature>
<keyword evidence="5" id="KW-0999">Mitochondrion inner membrane</keyword>
<evidence type="ECO:0000256" key="11">
    <source>
        <dbReference type="SAM" id="MobiDB-lite"/>
    </source>
</evidence>
<comment type="caution">
    <text evidence="13">The sequence shown here is derived from an EMBL/GenBank/DDBJ whole genome shotgun (WGS) entry which is preliminary data.</text>
</comment>
<keyword evidence="8" id="KW-0472">Membrane</keyword>
<comment type="similarity">
    <text evidence="2">Belongs to the UQCRH/QCR6 family.</text>
</comment>
<evidence type="ECO:0000256" key="8">
    <source>
        <dbReference type="ARBA" id="ARBA00023136"/>
    </source>
</evidence>
<dbReference type="InterPro" id="IPR036811">
    <property type="entry name" value="Ubol_cytC_Rdtase_hinge_dom_sf"/>
</dbReference>
<dbReference type="EMBL" id="JARH01000031">
    <property type="protein sequence ID" value="EXF86105.1"/>
    <property type="molecule type" value="Genomic_DNA"/>
</dbReference>
<keyword evidence="6" id="KW-0249">Electron transport</keyword>
<name>A0A010RBQ5_9PEZI</name>
<dbReference type="Pfam" id="PF02320">
    <property type="entry name" value="UCR_hinge"/>
    <property type="match status" value="1"/>
</dbReference>
<feature type="compositionally biased region" description="Acidic residues" evidence="11">
    <location>
        <begin position="383"/>
        <end position="420"/>
    </location>
</feature>
<dbReference type="InterPro" id="IPR023184">
    <property type="entry name" value="Ubol_cytC_Rdtase_hinge_dom"/>
</dbReference>
<evidence type="ECO:0000256" key="10">
    <source>
        <dbReference type="ARBA" id="ARBA00044246"/>
    </source>
</evidence>
<reference evidence="13 14" key="1">
    <citation type="submission" date="2014-02" db="EMBL/GenBank/DDBJ databases">
        <title>The genome sequence of Colletotrichum fioriniae PJ7.</title>
        <authorList>
            <person name="Baroncelli R."/>
            <person name="Thon M.R."/>
        </authorList>
    </citation>
    <scope>NUCLEOTIDE SEQUENCE [LARGE SCALE GENOMIC DNA]</scope>
    <source>
        <strain evidence="13 14">PJ7</strain>
    </source>
</reference>
<comment type="subcellular location">
    <subcellularLocation>
        <location evidence="1">Mitochondrion inner membrane</location>
        <topology evidence="1">Peripheral membrane protein</topology>
        <orientation evidence="1">Intermembrane side</orientation>
    </subcellularLocation>
</comment>
<dbReference type="STRING" id="1445577.A0A010RBQ5"/>
<organism evidence="13 14">
    <name type="scientific">Colletotrichum fioriniae PJ7</name>
    <dbReference type="NCBI Taxonomy" id="1445577"/>
    <lineage>
        <taxon>Eukaryota</taxon>
        <taxon>Fungi</taxon>
        <taxon>Dikarya</taxon>
        <taxon>Ascomycota</taxon>
        <taxon>Pezizomycotina</taxon>
        <taxon>Sordariomycetes</taxon>
        <taxon>Hypocreomycetidae</taxon>
        <taxon>Glomerellales</taxon>
        <taxon>Glomerellaceae</taxon>
        <taxon>Colletotrichum</taxon>
        <taxon>Colletotrichum acutatum species complex</taxon>
    </lineage>
</organism>
<dbReference type="GO" id="GO:0003713">
    <property type="term" value="F:transcription coactivator activity"/>
    <property type="evidence" value="ECO:0007669"/>
    <property type="project" value="InterPro"/>
</dbReference>
<keyword evidence="3" id="KW-0813">Transport</keyword>
<evidence type="ECO:0000256" key="2">
    <source>
        <dbReference type="ARBA" id="ARBA00006498"/>
    </source>
</evidence>
<dbReference type="AlphaFoldDB" id="A0A010RBQ5"/>
<proteinExistence type="inferred from homology"/>